<evidence type="ECO:0000313" key="5">
    <source>
        <dbReference type="RefSeq" id="XP_019626643.1"/>
    </source>
</evidence>
<keyword evidence="2 3" id="KW-0040">ANK repeat</keyword>
<keyword evidence="1" id="KW-0677">Repeat</keyword>
<dbReference type="SMART" id="SM00248">
    <property type="entry name" value="ANK"/>
    <property type="match status" value="4"/>
</dbReference>
<dbReference type="GO" id="GO:0070531">
    <property type="term" value="C:BRCA1-A complex"/>
    <property type="evidence" value="ECO:0007669"/>
    <property type="project" value="TreeGrafter"/>
</dbReference>
<feature type="repeat" description="ANK" evidence="3">
    <location>
        <begin position="109"/>
        <end position="141"/>
    </location>
</feature>
<protein>
    <submittedName>
        <fullName evidence="5">Tankyrase-2-like</fullName>
    </submittedName>
</protein>
<dbReference type="Gene3D" id="1.25.40.20">
    <property type="entry name" value="Ankyrin repeat-containing domain"/>
    <property type="match status" value="2"/>
</dbReference>
<accession>A0A6P4YQI0</accession>
<feature type="repeat" description="ANK" evidence="3">
    <location>
        <begin position="76"/>
        <end position="108"/>
    </location>
</feature>
<dbReference type="InterPro" id="IPR036770">
    <property type="entry name" value="Ankyrin_rpt-contain_sf"/>
</dbReference>
<evidence type="ECO:0000256" key="3">
    <source>
        <dbReference type="PROSITE-ProRule" id="PRU00023"/>
    </source>
</evidence>
<dbReference type="PANTHER" id="PTHR24171">
    <property type="entry name" value="ANKYRIN REPEAT DOMAIN-CONTAINING PROTEIN 39-RELATED"/>
    <property type="match status" value="1"/>
</dbReference>
<dbReference type="OrthoDB" id="1577640at2759"/>
<evidence type="ECO:0000256" key="1">
    <source>
        <dbReference type="ARBA" id="ARBA00022737"/>
    </source>
</evidence>
<dbReference type="GO" id="GO:0031436">
    <property type="term" value="C:BRCA1-BARD1 complex"/>
    <property type="evidence" value="ECO:0007669"/>
    <property type="project" value="TreeGrafter"/>
</dbReference>
<evidence type="ECO:0000256" key="2">
    <source>
        <dbReference type="ARBA" id="ARBA00023043"/>
    </source>
</evidence>
<name>A0A6P4YQI0_BRABE</name>
<keyword evidence="4" id="KW-1185">Reference proteome</keyword>
<dbReference type="Pfam" id="PF12796">
    <property type="entry name" value="Ank_2"/>
    <property type="match status" value="2"/>
</dbReference>
<dbReference type="InterPro" id="IPR002110">
    <property type="entry name" value="Ankyrin_rpt"/>
</dbReference>
<dbReference type="GO" id="GO:0085020">
    <property type="term" value="P:protein K6-linked ubiquitination"/>
    <property type="evidence" value="ECO:0007669"/>
    <property type="project" value="TreeGrafter"/>
</dbReference>
<organism evidence="4 5">
    <name type="scientific">Branchiostoma belcheri</name>
    <name type="common">Amphioxus</name>
    <dbReference type="NCBI Taxonomy" id="7741"/>
    <lineage>
        <taxon>Eukaryota</taxon>
        <taxon>Metazoa</taxon>
        <taxon>Chordata</taxon>
        <taxon>Cephalochordata</taxon>
        <taxon>Leptocardii</taxon>
        <taxon>Amphioxiformes</taxon>
        <taxon>Branchiostomatidae</taxon>
        <taxon>Branchiostoma</taxon>
    </lineage>
</organism>
<dbReference type="Proteomes" id="UP000515135">
    <property type="component" value="Unplaced"/>
</dbReference>
<gene>
    <name evidence="5" type="primary">LOC109471734</name>
</gene>
<dbReference type="SUPFAM" id="SSF48403">
    <property type="entry name" value="Ankyrin repeat"/>
    <property type="match status" value="1"/>
</dbReference>
<dbReference type="GeneID" id="109471734"/>
<proteinExistence type="predicted"/>
<reference evidence="5" key="1">
    <citation type="submission" date="2025-08" db="UniProtKB">
        <authorList>
            <consortium name="RefSeq"/>
        </authorList>
    </citation>
    <scope>IDENTIFICATION</scope>
    <source>
        <tissue evidence="5">Gonad</tissue>
    </source>
</reference>
<sequence>MAEKTSKALVQAAQIGSLQGVKAALEAGADIDHAQEISGLTTCTALSVASFTGSADIVKLLLHKGASVTKRDGGSLSVVPLHVAATRGHIEVVDLLVHHGATLDIRDAYQRTPLMTACAYKQVGTVRRLIELGARVDLTDVRGQTVQNYCEKDKVGDRDFKEMHKLIQEAMETKLSRCCNPTCGKPGYR</sequence>
<dbReference type="PROSITE" id="PS50088">
    <property type="entry name" value="ANK_REPEAT"/>
    <property type="match status" value="3"/>
</dbReference>
<dbReference type="PANTHER" id="PTHR24171:SF8">
    <property type="entry name" value="BRCA1-ASSOCIATED RING DOMAIN PROTEIN 1"/>
    <property type="match status" value="1"/>
</dbReference>
<dbReference type="RefSeq" id="XP_019626643.1">
    <property type="nucleotide sequence ID" value="XM_019771084.1"/>
</dbReference>
<evidence type="ECO:0000313" key="4">
    <source>
        <dbReference type="Proteomes" id="UP000515135"/>
    </source>
</evidence>
<dbReference type="AlphaFoldDB" id="A0A6P4YQI0"/>
<dbReference type="KEGG" id="bbel:109471734"/>
<dbReference type="GO" id="GO:0004842">
    <property type="term" value="F:ubiquitin-protein transferase activity"/>
    <property type="evidence" value="ECO:0007669"/>
    <property type="project" value="TreeGrafter"/>
</dbReference>
<dbReference type="PROSITE" id="PS50297">
    <property type="entry name" value="ANK_REP_REGION"/>
    <property type="match status" value="2"/>
</dbReference>
<feature type="repeat" description="ANK" evidence="3">
    <location>
        <begin position="41"/>
        <end position="73"/>
    </location>
</feature>